<dbReference type="PANTHER" id="PTHR23515">
    <property type="entry name" value="HIGH-AFFINITY NITRATE TRANSPORTER 2.3"/>
    <property type="match status" value="1"/>
</dbReference>
<organism evidence="7 8">
    <name type="scientific">Klenkia sesuvii</name>
    <dbReference type="NCBI Taxonomy" id="3103137"/>
    <lineage>
        <taxon>Bacteria</taxon>
        <taxon>Bacillati</taxon>
        <taxon>Actinomycetota</taxon>
        <taxon>Actinomycetes</taxon>
        <taxon>Geodermatophilales</taxon>
        <taxon>Geodermatophilaceae</taxon>
        <taxon>Klenkia</taxon>
    </lineage>
</organism>
<feature type="transmembrane region" description="Helical" evidence="6">
    <location>
        <begin position="118"/>
        <end position="137"/>
    </location>
</feature>
<evidence type="ECO:0000256" key="6">
    <source>
        <dbReference type="SAM" id="Phobius"/>
    </source>
</evidence>
<feature type="transmembrane region" description="Helical" evidence="6">
    <location>
        <begin position="86"/>
        <end position="106"/>
    </location>
</feature>
<evidence type="ECO:0000256" key="1">
    <source>
        <dbReference type="ARBA" id="ARBA00004141"/>
    </source>
</evidence>
<evidence type="ECO:0000256" key="3">
    <source>
        <dbReference type="ARBA" id="ARBA00022692"/>
    </source>
</evidence>
<sequence length="464" mass="48859">MALVTDPAPTTRPRRGGRWIDDWRPEDPQFWETTGKPVARRNLWLSVFSEHIGFSIWSLWSVMVLFLGPAYVAAGTFTGEPPEVAAQKFLLTALPTALGSFVRLPYTFAVATFGGRNWTIVSASLLLVPTIATALVLEPGVSYGTLLAVACLAGVGGGNFASSMANINAFYPEREKGWALGLNAGGGNLGVPVIQLVGLLVLATAGAEHPRIVLLVYVPFIVAAAVGAALLMDNLATVSNQPRALRDATRERHTWVMSFLYIGTFGSFIGFSFAFGQVLTNQFSGSFATPLAAASLTWLGPLLGSLIRPVGGRLADRFGGARITAANFVAMALGAAVVFAASKLGSLPLFVVGFVLLFVLSGVGNGSTYKMIPAIFRVQAMDAVAAGEDPAVADRRALRMSGALIGIAGAIGAFGGVLVNLAFRQSFLTTGTGDAAYLVFIAFYVVCTAVTWAVYLRPGTRVRV</sequence>
<dbReference type="Pfam" id="PF07690">
    <property type="entry name" value="MFS_1"/>
    <property type="match status" value="1"/>
</dbReference>
<gene>
    <name evidence="7" type="ORF">TEK04_03680</name>
</gene>
<name>A0ABU8DPS2_9ACTN</name>
<comment type="similarity">
    <text evidence="2">Belongs to the major facilitator superfamily. Nitrate/nitrite porter (TC 2.A.1.8) family.</text>
</comment>
<evidence type="ECO:0000313" key="7">
    <source>
        <dbReference type="EMBL" id="MEI4270816.1"/>
    </source>
</evidence>
<feature type="transmembrane region" description="Helical" evidence="6">
    <location>
        <begin position="403"/>
        <end position="423"/>
    </location>
</feature>
<keyword evidence="5 6" id="KW-0472">Membrane</keyword>
<dbReference type="EMBL" id="JBAPLU010000003">
    <property type="protein sequence ID" value="MEI4270816.1"/>
    <property type="molecule type" value="Genomic_DNA"/>
</dbReference>
<dbReference type="InterPro" id="IPR011701">
    <property type="entry name" value="MFS"/>
</dbReference>
<feature type="transmembrane region" description="Helical" evidence="6">
    <location>
        <begin position="347"/>
        <end position="367"/>
    </location>
</feature>
<proteinExistence type="inferred from homology"/>
<feature type="transmembrane region" description="Helical" evidence="6">
    <location>
        <begin position="212"/>
        <end position="232"/>
    </location>
</feature>
<accession>A0ABU8DPS2</accession>
<comment type="caution">
    <text evidence="7">The sequence shown here is derived from an EMBL/GenBank/DDBJ whole genome shotgun (WGS) entry which is preliminary data.</text>
</comment>
<feature type="transmembrane region" description="Helical" evidence="6">
    <location>
        <begin position="182"/>
        <end position="206"/>
    </location>
</feature>
<dbReference type="Gene3D" id="1.20.1250.20">
    <property type="entry name" value="MFS general substrate transporter like domains"/>
    <property type="match status" value="1"/>
</dbReference>
<keyword evidence="3 6" id="KW-0812">Transmembrane</keyword>
<keyword evidence="4 6" id="KW-1133">Transmembrane helix</keyword>
<keyword evidence="8" id="KW-1185">Reference proteome</keyword>
<dbReference type="Proteomes" id="UP001361570">
    <property type="component" value="Unassembled WGS sequence"/>
</dbReference>
<evidence type="ECO:0000256" key="4">
    <source>
        <dbReference type="ARBA" id="ARBA00022989"/>
    </source>
</evidence>
<reference evidence="7 8" key="1">
    <citation type="submission" date="2024-03" db="EMBL/GenBank/DDBJ databases">
        <title>Draft genome sequence of Klenkia sp. LSe6-5.</title>
        <authorList>
            <person name="Duangmal K."/>
            <person name="Chantavorakit T."/>
        </authorList>
    </citation>
    <scope>NUCLEOTIDE SEQUENCE [LARGE SCALE GENOMIC DNA]</scope>
    <source>
        <strain evidence="7 8">LSe6-5</strain>
    </source>
</reference>
<feature type="transmembrane region" description="Helical" evidence="6">
    <location>
        <begin position="253"/>
        <end position="275"/>
    </location>
</feature>
<evidence type="ECO:0000313" key="8">
    <source>
        <dbReference type="Proteomes" id="UP001361570"/>
    </source>
</evidence>
<feature type="transmembrane region" description="Helical" evidence="6">
    <location>
        <begin position="54"/>
        <end position="74"/>
    </location>
</feature>
<dbReference type="RefSeq" id="WP_336402961.1">
    <property type="nucleotide sequence ID" value="NZ_JBAPLU010000003.1"/>
</dbReference>
<feature type="transmembrane region" description="Helical" evidence="6">
    <location>
        <begin position="287"/>
        <end position="307"/>
    </location>
</feature>
<feature type="transmembrane region" description="Helical" evidence="6">
    <location>
        <begin position="435"/>
        <end position="456"/>
    </location>
</feature>
<dbReference type="CDD" id="cd17341">
    <property type="entry name" value="MFS_NRT2_like"/>
    <property type="match status" value="1"/>
</dbReference>
<comment type="subcellular location">
    <subcellularLocation>
        <location evidence="1">Membrane</location>
        <topology evidence="1">Multi-pass membrane protein</topology>
    </subcellularLocation>
</comment>
<dbReference type="SUPFAM" id="SSF103473">
    <property type="entry name" value="MFS general substrate transporter"/>
    <property type="match status" value="1"/>
</dbReference>
<dbReference type="InterPro" id="IPR036259">
    <property type="entry name" value="MFS_trans_sf"/>
</dbReference>
<dbReference type="InterPro" id="IPR044772">
    <property type="entry name" value="NO3_transporter"/>
</dbReference>
<protein>
    <submittedName>
        <fullName evidence="7">Nitrate/nitrite transporter</fullName>
    </submittedName>
</protein>
<evidence type="ECO:0000256" key="5">
    <source>
        <dbReference type="ARBA" id="ARBA00023136"/>
    </source>
</evidence>
<feature type="transmembrane region" description="Helical" evidence="6">
    <location>
        <begin position="319"/>
        <end position="341"/>
    </location>
</feature>
<feature type="transmembrane region" description="Helical" evidence="6">
    <location>
        <begin position="143"/>
        <end position="161"/>
    </location>
</feature>
<evidence type="ECO:0000256" key="2">
    <source>
        <dbReference type="ARBA" id="ARBA00008432"/>
    </source>
</evidence>